<dbReference type="SMART" id="SM01332">
    <property type="entry name" value="Cyclin_C"/>
    <property type="match status" value="1"/>
</dbReference>
<dbReference type="InterPro" id="IPR036915">
    <property type="entry name" value="Cyclin-like_sf"/>
</dbReference>
<dbReference type="InterPro" id="IPR048258">
    <property type="entry name" value="Cyclins_cyclin-box"/>
</dbReference>
<dbReference type="GO" id="GO:0000307">
    <property type="term" value="C:cyclin-dependent protein kinase holoenzyme complex"/>
    <property type="evidence" value="ECO:0000318"/>
    <property type="project" value="GO_Central"/>
</dbReference>
<dbReference type="GO" id="GO:0000082">
    <property type="term" value="P:G1/S transition of mitotic cell cycle"/>
    <property type="evidence" value="ECO:0000318"/>
    <property type="project" value="GO_Central"/>
</dbReference>
<dbReference type="Gene3D" id="1.10.472.10">
    <property type="entry name" value="Cyclin-like"/>
    <property type="match status" value="2"/>
</dbReference>
<dbReference type="Gramene" id="KQJ98683">
    <property type="protein sequence ID" value="KQJ98683"/>
    <property type="gene ID" value="BRADI_3g38417v3"/>
</dbReference>
<dbReference type="FunCoup" id="I1I7X7">
    <property type="interactions" value="220"/>
</dbReference>
<dbReference type="eggNOG" id="KOG0656">
    <property type="taxonomic scope" value="Eukaryota"/>
</dbReference>
<dbReference type="InterPro" id="IPR006671">
    <property type="entry name" value="Cyclin_N"/>
</dbReference>
<dbReference type="KEGG" id="bdi:100841255"/>
<reference evidence="9" key="2">
    <citation type="submission" date="2017-06" db="EMBL/GenBank/DDBJ databases">
        <title>WGS assembly of Brachypodium distachyon.</title>
        <authorList>
            <consortium name="The International Brachypodium Initiative"/>
            <person name="Lucas S."/>
            <person name="Harmon-Smith M."/>
            <person name="Lail K."/>
            <person name="Tice H."/>
            <person name="Grimwood J."/>
            <person name="Bruce D."/>
            <person name="Barry K."/>
            <person name="Shu S."/>
            <person name="Lindquist E."/>
            <person name="Wang M."/>
            <person name="Pitluck S."/>
            <person name="Vogel J.P."/>
            <person name="Garvin D.F."/>
            <person name="Mockler T.C."/>
            <person name="Schmutz J."/>
            <person name="Rokhsar D."/>
            <person name="Bevan M.W."/>
        </authorList>
    </citation>
    <scope>NUCLEOTIDE SEQUENCE</scope>
    <source>
        <strain evidence="9">Bd21</strain>
    </source>
</reference>
<dbReference type="InterPro" id="IPR004367">
    <property type="entry name" value="Cyclin_C-dom"/>
</dbReference>
<dbReference type="EnsemblPlants" id="KQJ98683">
    <property type="protein sequence ID" value="KQJ98683"/>
    <property type="gene ID" value="BRADI_3g38417v3"/>
</dbReference>
<reference evidence="9 10" key="1">
    <citation type="journal article" date="2010" name="Nature">
        <title>Genome sequencing and analysis of the model grass Brachypodium distachyon.</title>
        <authorList>
            <consortium name="International Brachypodium Initiative"/>
        </authorList>
    </citation>
    <scope>NUCLEOTIDE SEQUENCE [LARGE SCALE GENOMIC DNA]</scope>
    <source>
        <strain evidence="9 10">Bd21</strain>
    </source>
</reference>
<evidence type="ECO:0000256" key="1">
    <source>
        <dbReference type="ARBA" id="ARBA00009065"/>
    </source>
</evidence>
<dbReference type="Pfam" id="PF00134">
    <property type="entry name" value="Cyclin_N"/>
    <property type="match status" value="1"/>
</dbReference>
<sequence length="353" mass="38299">MAPSCYDVAASMLLCAEDNVSIMDFDEAEVEEEPIAAAADFGADLFPPQSEECVAGLVERESEHMPRPDYGERLLLAAAAGCGGGVDLRVRSEAVDWIWKVYTYYSFGPLTAYLAVNYLDRFLSRYELPEDKAWMAQLLSVACLSLAAKMEETYVPRSLDLQIGEEQYAFEAKTIQRMELIVLSTLNWRMQAVTPFSYIDYFLGKLNGGNESPQCWLFRSAELILCAAKGTGCLGFRPSEIAAAVAAAIVGAVDGAAIAKACTHVDKERVLQCQEQLLHRQPAMAVSSIDDTVPPTTSASSSSTAPRSPVGVLDASCLSYKSDDTATIAAHGSRCCSRHDSSPVTSKRRKISS</sequence>
<dbReference type="FunFam" id="1.10.472.10:FF:000040">
    <property type="entry name" value="D6-type cyclin"/>
    <property type="match status" value="1"/>
</dbReference>
<keyword evidence="4" id="KW-0131">Cell cycle</keyword>
<evidence type="ECO:0000313" key="9">
    <source>
        <dbReference type="EMBL" id="KQJ98683.1"/>
    </source>
</evidence>
<evidence type="ECO:0000259" key="8">
    <source>
        <dbReference type="SMART" id="SM01332"/>
    </source>
</evidence>
<dbReference type="SMART" id="SM00385">
    <property type="entry name" value="CYCLIN"/>
    <property type="match status" value="1"/>
</dbReference>
<dbReference type="OMA" id="GIENACA"/>
<dbReference type="SUPFAM" id="SSF47954">
    <property type="entry name" value="Cyclin-like"/>
    <property type="match status" value="1"/>
</dbReference>
<dbReference type="GO" id="GO:0005737">
    <property type="term" value="C:cytoplasm"/>
    <property type="evidence" value="ECO:0000318"/>
    <property type="project" value="GO_Central"/>
</dbReference>
<feature type="domain" description="Cyclin-like" evidence="7">
    <location>
        <begin position="96"/>
        <end position="184"/>
    </location>
</feature>
<evidence type="ECO:0000256" key="6">
    <source>
        <dbReference type="SAM" id="MobiDB-lite"/>
    </source>
</evidence>
<dbReference type="GO" id="GO:0016538">
    <property type="term" value="F:cyclin-dependent protein serine/threonine kinase regulator activity"/>
    <property type="evidence" value="ECO:0000318"/>
    <property type="project" value="GO_Central"/>
</dbReference>
<dbReference type="PROSITE" id="PS00292">
    <property type="entry name" value="CYCLINS"/>
    <property type="match status" value="1"/>
</dbReference>
<dbReference type="OrthoDB" id="5590282at2759"/>
<dbReference type="CDD" id="cd20543">
    <property type="entry name" value="CYCLIN_AtCycD-like_rpt1"/>
    <property type="match status" value="1"/>
</dbReference>
<evidence type="ECO:0000256" key="2">
    <source>
        <dbReference type="ARBA" id="ARBA00022618"/>
    </source>
</evidence>
<evidence type="ECO:0000256" key="5">
    <source>
        <dbReference type="RuleBase" id="RU000383"/>
    </source>
</evidence>
<keyword evidence="2" id="KW-0132">Cell division</keyword>
<dbReference type="RefSeq" id="XP_003574644.1">
    <property type="nucleotide sequence ID" value="XM_003574596.4"/>
</dbReference>
<reference evidence="10" key="3">
    <citation type="submission" date="2018-08" db="UniProtKB">
        <authorList>
            <consortium name="EnsemblPlants"/>
        </authorList>
    </citation>
    <scope>IDENTIFICATION</scope>
    <source>
        <strain evidence="10">cv. Bd21</strain>
    </source>
</reference>
<evidence type="ECO:0000313" key="11">
    <source>
        <dbReference type="Proteomes" id="UP000008810"/>
    </source>
</evidence>
<dbReference type="GeneID" id="100841255"/>
<feature type="region of interest" description="Disordered" evidence="6">
    <location>
        <begin position="288"/>
        <end position="311"/>
    </location>
</feature>
<dbReference type="GO" id="GO:0051301">
    <property type="term" value="P:cell division"/>
    <property type="evidence" value="ECO:0007669"/>
    <property type="project" value="UniProtKB-KW"/>
</dbReference>
<dbReference type="Proteomes" id="UP000008810">
    <property type="component" value="Chromosome 3"/>
</dbReference>
<feature type="domain" description="Cyclin C-terminal" evidence="8">
    <location>
        <begin position="193"/>
        <end position="306"/>
    </location>
</feature>
<keyword evidence="3 5" id="KW-0195">Cyclin</keyword>
<dbReference type="InterPro" id="IPR039361">
    <property type="entry name" value="Cyclin"/>
</dbReference>
<dbReference type="InterPro" id="IPR013763">
    <property type="entry name" value="Cyclin-like_dom"/>
</dbReference>
<gene>
    <name evidence="10" type="primary">LOC100841255</name>
    <name evidence="9" type="ORF">BRADI_3g38417v3</name>
</gene>
<dbReference type="EMBL" id="CM000882">
    <property type="protein sequence ID" value="KQJ98683.1"/>
    <property type="molecule type" value="Genomic_DNA"/>
</dbReference>
<name>I1I7X7_BRADI</name>
<accession>I1I7X7</accession>
<dbReference type="FunFam" id="1.10.472.10:FF:000034">
    <property type="entry name" value="D2/4-type cyclin"/>
    <property type="match status" value="1"/>
</dbReference>
<comment type="similarity">
    <text evidence="1">Belongs to the cyclin family. Cyclin D subfamily.</text>
</comment>
<dbReference type="GO" id="GO:0005634">
    <property type="term" value="C:nucleus"/>
    <property type="evidence" value="ECO:0000318"/>
    <property type="project" value="GO_Central"/>
</dbReference>
<evidence type="ECO:0000256" key="3">
    <source>
        <dbReference type="ARBA" id="ARBA00023127"/>
    </source>
</evidence>
<evidence type="ECO:0000256" key="4">
    <source>
        <dbReference type="ARBA" id="ARBA00023306"/>
    </source>
</evidence>
<keyword evidence="11" id="KW-1185">Reference proteome</keyword>
<dbReference type="HOGENOM" id="CLU_048040_1_1_1"/>
<evidence type="ECO:0000313" key="10">
    <source>
        <dbReference type="EnsemblPlants" id="KQJ98683"/>
    </source>
</evidence>
<dbReference type="STRING" id="15368.I1I7X7"/>
<dbReference type="PANTHER" id="PTHR10177">
    <property type="entry name" value="CYCLINS"/>
    <property type="match status" value="1"/>
</dbReference>
<feature type="compositionally biased region" description="Low complexity" evidence="6">
    <location>
        <begin position="292"/>
        <end position="310"/>
    </location>
</feature>
<dbReference type="AlphaFoldDB" id="I1I7X7"/>
<dbReference type="Pfam" id="PF02984">
    <property type="entry name" value="Cyclin_C"/>
    <property type="match status" value="1"/>
</dbReference>
<evidence type="ECO:0000259" key="7">
    <source>
        <dbReference type="SMART" id="SM00385"/>
    </source>
</evidence>
<proteinExistence type="inferred from homology"/>
<protein>
    <submittedName>
        <fullName evidence="9 10">Uncharacterized protein</fullName>
    </submittedName>
</protein>
<organism evidence="9">
    <name type="scientific">Brachypodium distachyon</name>
    <name type="common">Purple false brome</name>
    <name type="synonym">Trachynia distachya</name>
    <dbReference type="NCBI Taxonomy" id="15368"/>
    <lineage>
        <taxon>Eukaryota</taxon>
        <taxon>Viridiplantae</taxon>
        <taxon>Streptophyta</taxon>
        <taxon>Embryophyta</taxon>
        <taxon>Tracheophyta</taxon>
        <taxon>Spermatophyta</taxon>
        <taxon>Magnoliopsida</taxon>
        <taxon>Liliopsida</taxon>
        <taxon>Poales</taxon>
        <taxon>Poaceae</taxon>
        <taxon>BOP clade</taxon>
        <taxon>Pooideae</taxon>
        <taxon>Stipodae</taxon>
        <taxon>Brachypodieae</taxon>
        <taxon>Brachypodium</taxon>
    </lineage>
</organism>